<evidence type="ECO:0000313" key="4">
    <source>
        <dbReference type="EMBL" id="KPI37494.1"/>
    </source>
</evidence>
<keyword evidence="5" id="KW-1185">Reference proteome</keyword>
<dbReference type="Gene3D" id="3.40.30.10">
    <property type="entry name" value="Glutaredoxin"/>
    <property type="match status" value="1"/>
</dbReference>
<evidence type="ECO:0000256" key="1">
    <source>
        <dbReference type="ARBA" id="ARBA00007409"/>
    </source>
</evidence>
<protein>
    <submittedName>
        <fullName evidence="4">Disulfide-bond oxido YfcG</fullName>
    </submittedName>
</protein>
<dbReference type="PANTHER" id="PTHR44051">
    <property type="entry name" value="GLUTATHIONE S-TRANSFERASE-RELATED"/>
    <property type="match status" value="1"/>
</dbReference>
<feature type="domain" description="GST N-terminal" evidence="2">
    <location>
        <begin position="17"/>
        <end position="106"/>
    </location>
</feature>
<reference evidence="4 5" key="1">
    <citation type="submission" date="2015-06" db="EMBL/GenBank/DDBJ databases">
        <title>Draft genome of the ant-associated black yeast Phialophora attae CBS 131958.</title>
        <authorList>
            <person name="Moreno L.F."/>
            <person name="Stielow B.J."/>
            <person name="de Hoog S."/>
            <person name="Vicente V.A."/>
            <person name="Weiss V.A."/>
            <person name="de Vries M."/>
            <person name="Cruz L.M."/>
            <person name="Souza E.M."/>
        </authorList>
    </citation>
    <scope>NUCLEOTIDE SEQUENCE [LARGE SCALE GENOMIC DNA]</scope>
    <source>
        <strain evidence="4 5">CBS 131958</strain>
    </source>
</reference>
<evidence type="ECO:0000313" key="5">
    <source>
        <dbReference type="Proteomes" id="UP000038010"/>
    </source>
</evidence>
<dbReference type="PROSITE" id="PS50404">
    <property type="entry name" value="GST_NTER"/>
    <property type="match status" value="1"/>
</dbReference>
<accession>A0A0N1NYY3</accession>
<dbReference type="STRING" id="1664694.A0A0N1NYY3"/>
<comment type="similarity">
    <text evidence="1">Belongs to the GST superfamily.</text>
</comment>
<dbReference type="InterPro" id="IPR004046">
    <property type="entry name" value="GST_C"/>
</dbReference>
<dbReference type="Proteomes" id="UP000038010">
    <property type="component" value="Unassembled WGS sequence"/>
</dbReference>
<dbReference type="Gene3D" id="1.20.1050.10">
    <property type="match status" value="1"/>
</dbReference>
<dbReference type="RefSeq" id="XP_017997457.1">
    <property type="nucleotide sequence ID" value="XM_018139086.1"/>
</dbReference>
<gene>
    <name evidence="4" type="ORF">AB675_10322</name>
</gene>
<dbReference type="Pfam" id="PF13409">
    <property type="entry name" value="GST_N_2"/>
    <property type="match status" value="1"/>
</dbReference>
<dbReference type="AlphaFoldDB" id="A0A0N1NYY3"/>
<dbReference type="SFLD" id="SFLDG00358">
    <property type="entry name" value="Main_(cytGST)"/>
    <property type="match status" value="1"/>
</dbReference>
<dbReference type="InterPro" id="IPR040079">
    <property type="entry name" value="Glutathione_S-Trfase"/>
</dbReference>
<name>A0A0N1NYY3_9EURO</name>
<dbReference type="SUPFAM" id="SSF47616">
    <property type="entry name" value="GST C-terminal domain-like"/>
    <property type="match status" value="1"/>
</dbReference>
<feature type="domain" description="GST C-terminal" evidence="3">
    <location>
        <begin position="112"/>
        <end position="247"/>
    </location>
</feature>
<dbReference type="InterPro" id="IPR010987">
    <property type="entry name" value="Glutathione-S-Trfase_C-like"/>
</dbReference>
<evidence type="ECO:0000259" key="3">
    <source>
        <dbReference type="PROSITE" id="PS50405"/>
    </source>
</evidence>
<dbReference type="OrthoDB" id="422574at2759"/>
<dbReference type="GeneID" id="28730966"/>
<dbReference type="EMBL" id="LFJN01000024">
    <property type="protein sequence ID" value="KPI37494.1"/>
    <property type="molecule type" value="Genomic_DNA"/>
</dbReference>
<sequence length="247" mass="28549">MADYLFCEGTPQEVRDAKGLHLITQNTPNGQATQILLEELKAKYGLDWTTQVIDISTNVQKEEWFLRLNPNGRIPTLLDASQSPPFAVLETSAQLLYLLKEYDKEDTFGFKDEFERNEALQWLFFWHGGGAPYQGQVNHFSRAAPEKIPYAIERFKKETLRVYGVLEIRLSGIYGPGKKPRQWLAGKGDGKYSVADIKAWSWVKGWERTGFTKEDMEPFPHLLKWIDRIHEREPVKIGIGEKYNLKK</sequence>
<dbReference type="SFLD" id="SFLDS00019">
    <property type="entry name" value="Glutathione_Transferase_(cytos"/>
    <property type="match status" value="1"/>
</dbReference>
<proteinExistence type="inferred from homology"/>
<evidence type="ECO:0000259" key="2">
    <source>
        <dbReference type="PROSITE" id="PS50404"/>
    </source>
</evidence>
<dbReference type="SUPFAM" id="SSF52833">
    <property type="entry name" value="Thioredoxin-like"/>
    <property type="match status" value="1"/>
</dbReference>
<dbReference type="InterPro" id="IPR004045">
    <property type="entry name" value="Glutathione_S-Trfase_N"/>
</dbReference>
<dbReference type="PROSITE" id="PS50405">
    <property type="entry name" value="GST_CTER"/>
    <property type="match status" value="1"/>
</dbReference>
<comment type="caution">
    <text evidence="4">The sequence shown here is derived from an EMBL/GenBank/DDBJ whole genome shotgun (WGS) entry which is preliminary data.</text>
</comment>
<dbReference type="Pfam" id="PF00043">
    <property type="entry name" value="GST_C"/>
    <property type="match status" value="1"/>
</dbReference>
<dbReference type="InterPro" id="IPR036249">
    <property type="entry name" value="Thioredoxin-like_sf"/>
</dbReference>
<dbReference type="InterPro" id="IPR036282">
    <property type="entry name" value="Glutathione-S-Trfase_C_sf"/>
</dbReference>
<organism evidence="4 5">
    <name type="scientific">Cyphellophora attinorum</name>
    <dbReference type="NCBI Taxonomy" id="1664694"/>
    <lineage>
        <taxon>Eukaryota</taxon>
        <taxon>Fungi</taxon>
        <taxon>Dikarya</taxon>
        <taxon>Ascomycota</taxon>
        <taxon>Pezizomycotina</taxon>
        <taxon>Eurotiomycetes</taxon>
        <taxon>Chaetothyriomycetidae</taxon>
        <taxon>Chaetothyriales</taxon>
        <taxon>Cyphellophoraceae</taxon>
        <taxon>Cyphellophora</taxon>
    </lineage>
</organism>
<dbReference type="VEuPathDB" id="FungiDB:AB675_10322"/>
<dbReference type="PANTHER" id="PTHR44051:SF8">
    <property type="entry name" value="GLUTATHIONE S-TRANSFERASE GSTA"/>
    <property type="match status" value="1"/>
</dbReference>